<comment type="caution">
    <text evidence="6">The sequence shown here is derived from an EMBL/GenBank/DDBJ whole genome shotgun (WGS) entry which is preliminary data.</text>
</comment>
<accession>A0AAV4H5T6</accession>
<feature type="transmembrane region" description="Helical" evidence="4">
    <location>
        <begin position="281"/>
        <end position="307"/>
    </location>
</feature>
<keyword evidence="4" id="KW-0472">Membrane</keyword>
<comment type="caution">
    <text evidence="3">Lacks conserved residue(s) required for the propagation of feature annotation.</text>
</comment>
<feature type="non-terminal residue" evidence="6">
    <location>
        <position position="1"/>
    </location>
</feature>
<keyword evidence="4" id="KW-1133">Transmembrane helix</keyword>
<dbReference type="PANTHER" id="PTHR24251">
    <property type="entry name" value="OVOCHYMASE-RELATED"/>
    <property type="match status" value="1"/>
</dbReference>
<dbReference type="SMART" id="SM00042">
    <property type="entry name" value="CUB"/>
    <property type="match status" value="1"/>
</dbReference>
<dbReference type="PROSITE" id="PS01180">
    <property type="entry name" value="CUB"/>
    <property type="match status" value="1"/>
</dbReference>
<evidence type="ECO:0000256" key="4">
    <source>
        <dbReference type="SAM" id="Phobius"/>
    </source>
</evidence>
<sequence>QESCPLRLWTEKQGQTIRLEVVSNDIICGPRGVNVYDGYSLKARNMGSLCDSRTIRGTAHNMILKPVDRTRTAPVYLKLSVLNSTCNGIVQKKKAIHDQVRELPRLASSETGQAHDLNCTYLLESDHSSDLVEVTLEGRLVEWNEYNCQGDVIKFYDEKGGCSRETELLANSTKQILTSPNYPMYYPMNSYCIYKLEAPEEHYIVLEVTDSSLENDCSDNVKLYNGHQQTYENYIGRWCGDETPKFKSKGNKLLVVFTADKEYNSGGFEAKFYTTVDENPLLFPIIIGALSLALITAVISVIVYICVQRKKKLQRS</sequence>
<dbReference type="EMBL" id="BMAT01005452">
    <property type="protein sequence ID" value="GFR93253.1"/>
    <property type="molecule type" value="Genomic_DNA"/>
</dbReference>
<dbReference type="Proteomes" id="UP000762676">
    <property type="component" value="Unassembled WGS sequence"/>
</dbReference>
<keyword evidence="1" id="KW-0677">Repeat</keyword>
<evidence type="ECO:0000313" key="6">
    <source>
        <dbReference type="EMBL" id="GFR93253.1"/>
    </source>
</evidence>
<name>A0AAV4H5T6_9GAST</name>
<keyword evidence="7" id="KW-1185">Reference proteome</keyword>
<dbReference type="CDD" id="cd00041">
    <property type="entry name" value="CUB"/>
    <property type="match status" value="1"/>
</dbReference>
<dbReference type="InterPro" id="IPR000859">
    <property type="entry name" value="CUB_dom"/>
</dbReference>
<evidence type="ECO:0000256" key="3">
    <source>
        <dbReference type="PROSITE-ProRule" id="PRU00059"/>
    </source>
</evidence>
<dbReference type="SUPFAM" id="SSF49854">
    <property type="entry name" value="Spermadhesin, CUB domain"/>
    <property type="match status" value="1"/>
</dbReference>
<evidence type="ECO:0000256" key="2">
    <source>
        <dbReference type="ARBA" id="ARBA00023157"/>
    </source>
</evidence>
<reference evidence="6 7" key="1">
    <citation type="journal article" date="2021" name="Elife">
        <title>Chloroplast acquisition without the gene transfer in kleptoplastic sea slugs, Plakobranchus ocellatus.</title>
        <authorList>
            <person name="Maeda T."/>
            <person name="Takahashi S."/>
            <person name="Yoshida T."/>
            <person name="Shimamura S."/>
            <person name="Takaki Y."/>
            <person name="Nagai Y."/>
            <person name="Toyoda A."/>
            <person name="Suzuki Y."/>
            <person name="Arimoto A."/>
            <person name="Ishii H."/>
            <person name="Satoh N."/>
            <person name="Nishiyama T."/>
            <person name="Hasebe M."/>
            <person name="Maruyama T."/>
            <person name="Minagawa J."/>
            <person name="Obokata J."/>
            <person name="Shigenobu S."/>
        </authorList>
    </citation>
    <scope>NUCLEOTIDE SEQUENCE [LARGE SCALE GENOMIC DNA]</scope>
</reference>
<dbReference type="FunFam" id="2.60.120.290:FF:000005">
    <property type="entry name" value="Procollagen C-endopeptidase enhancer 1"/>
    <property type="match status" value="1"/>
</dbReference>
<dbReference type="Gene3D" id="2.60.120.290">
    <property type="entry name" value="Spermadhesin, CUB domain"/>
    <property type="match status" value="1"/>
</dbReference>
<feature type="domain" description="CUB" evidence="5">
    <location>
        <begin position="162"/>
        <end position="275"/>
    </location>
</feature>
<dbReference type="InterPro" id="IPR035914">
    <property type="entry name" value="Sperma_CUB_dom_sf"/>
</dbReference>
<evidence type="ECO:0000313" key="7">
    <source>
        <dbReference type="Proteomes" id="UP000762676"/>
    </source>
</evidence>
<evidence type="ECO:0000256" key="1">
    <source>
        <dbReference type="ARBA" id="ARBA00022737"/>
    </source>
</evidence>
<proteinExistence type="predicted"/>
<keyword evidence="2" id="KW-1015">Disulfide bond</keyword>
<dbReference type="Pfam" id="PF00431">
    <property type="entry name" value="CUB"/>
    <property type="match status" value="1"/>
</dbReference>
<dbReference type="AlphaFoldDB" id="A0AAV4H5T6"/>
<protein>
    <submittedName>
        <fullName evidence="6">POU domain protein</fullName>
    </submittedName>
</protein>
<keyword evidence="4" id="KW-0812">Transmembrane</keyword>
<organism evidence="6 7">
    <name type="scientific">Elysia marginata</name>
    <dbReference type="NCBI Taxonomy" id="1093978"/>
    <lineage>
        <taxon>Eukaryota</taxon>
        <taxon>Metazoa</taxon>
        <taxon>Spiralia</taxon>
        <taxon>Lophotrochozoa</taxon>
        <taxon>Mollusca</taxon>
        <taxon>Gastropoda</taxon>
        <taxon>Heterobranchia</taxon>
        <taxon>Euthyneura</taxon>
        <taxon>Panpulmonata</taxon>
        <taxon>Sacoglossa</taxon>
        <taxon>Placobranchoidea</taxon>
        <taxon>Plakobranchidae</taxon>
        <taxon>Elysia</taxon>
    </lineage>
</organism>
<gene>
    <name evidence="6" type="ORF">ElyMa_002638100</name>
</gene>
<evidence type="ECO:0000259" key="5">
    <source>
        <dbReference type="PROSITE" id="PS01180"/>
    </source>
</evidence>